<keyword evidence="1" id="KW-0472">Membrane</keyword>
<evidence type="ECO:0000256" key="1">
    <source>
        <dbReference type="SAM" id="Phobius"/>
    </source>
</evidence>
<dbReference type="Proteomes" id="UP000635384">
    <property type="component" value="Unassembled WGS sequence"/>
</dbReference>
<sequence length="130" mass="13929">MIKPGDSPTHEKGQSGLFQAALSCLCPRCAQPTLFEAPARVALKCENCQLDFTGLERGGRLAGLVTVLIAAILIGLATAIDVAISPPFWLQVMFWAPATVAAVIGVLRFYKTALLYRQYEAQTGKSAFGE</sequence>
<name>A0ABR8KSH6_9SPHN</name>
<protein>
    <submittedName>
        <fullName evidence="2">DUF983 domain-containing protein</fullName>
    </submittedName>
</protein>
<dbReference type="InterPro" id="IPR009325">
    <property type="entry name" value="DUF983"/>
</dbReference>
<feature type="transmembrane region" description="Helical" evidence="1">
    <location>
        <begin position="92"/>
        <end position="110"/>
    </location>
</feature>
<keyword evidence="1" id="KW-0812">Transmembrane</keyword>
<accession>A0ABR8KSH6</accession>
<dbReference type="PROSITE" id="PS51257">
    <property type="entry name" value="PROKAR_LIPOPROTEIN"/>
    <property type="match status" value="1"/>
</dbReference>
<organism evidence="2 3">
    <name type="scientific">Erythrobacter rubeus</name>
    <dbReference type="NCBI Taxonomy" id="2760803"/>
    <lineage>
        <taxon>Bacteria</taxon>
        <taxon>Pseudomonadati</taxon>
        <taxon>Pseudomonadota</taxon>
        <taxon>Alphaproteobacteria</taxon>
        <taxon>Sphingomonadales</taxon>
        <taxon>Erythrobacteraceae</taxon>
        <taxon>Erythrobacter/Porphyrobacter group</taxon>
        <taxon>Erythrobacter</taxon>
    </lineage>
</organism>
<dbReference type="Pfam" id="PF06170">
    <property type="entry name" value="DUF983"/>
    <property type="match status" value="1"/>
</dbReference>
<evidence type="ECO:0000313" key="2">
    <source>
        <dbReference type="EMBL" id="MBD2842300.1"/>
    </source>
</evidence>
<dbReference type="RefSeq" id="WP_190787773.1">
    <property type="nucleotide sequence ID" value="NZ_JACXLC010000001.1"/>
</dbReference>
<comment type="caution">
    <text evidence="2">The sequence shown here is derived from an EMBL/GenBank/DDBJ whole genome shotgun (WGS) entry which is preliminary data.</text>
</comment>
<dbReference type="EMBL" id="JACXLC010000001">
    <property type="protein sequence ID" value="MBD2842300.1"/>
    <property type="molecule type" value="Genomic_DNA"/>
</dbReference>
<keyword evidence="1" id="KW-1133">Transmembrane helix</keyword>
<feature type="transmembrane region" description="Helical" evidence="1">
    <location>
        <begin position="61"/>
        <end position="80"/>
    </location>
</feature>
<keyword evidence="3" id="KW-1185">Reference proteome</keyword>
<evidence type="ECO:0000313" key="3">
    <source>
        <dbReference type="Proteomes" id="UP000635384"/>
    </source>
</evidence>
<gene>
    <name evidence="2" type="ORF">IB285_08535</name>
</gene>
<reference evidence="2 3" key="1">
    <citation type="submission" date="2020-09" db="EMBL/GenBank/DDBJ databases">
        <authorList>
            <person name="Yoon J.-W."/>
        </authorList>
    </citation>
    <scope>NUCLEOTIDE SEQUENCE [LARGE SCALE GENOMIC DNA]</scope>
    <source>
        <strain evidence="2 3">KMU-140</strain>
    </source>
</reference>
<proteinExistence type="predicted"/>